<reference evidence="1 2" key="1">
    <citation type="journal article" date="2023" name="Genes (Basel)">
        <title>Chromosome-Level Genome Assembly and Circadian Gene Repertoire of the Patagonia Blennie Eleginops maclovinus-The Closest Ancestral Proxy of Antarctic Cryonotothenioids.</title>
        <authorList>
            <person name="Cheng C.C."/>
            <person name="Rivera-Colon A.G."/>
            <person name="Minhas B.F."/>
            <person name="Wilson L."/>
            <person name="Rayamajhi N."/>
            <person name="Vargas-Chacoff L."/>
            <person name="Catchen J.M."/>
        </authorList>
    </citation>
    <scope>NUCLEOTIDE SEQUENCE [LARGE SCALE GENOMIC DNA]</scope>
    <source>
        <strain evidence="1">JMC-PN-2008</strain>
    </source>
</reference>
<dbReference type="AlphaFoldDB" id="A0AAN8AW46"/>
<protein>
    <submittedName>
        <fullName evidence="1">Uncharacterized protein</fullName>
    </submittedName>
</protein>
<evidence type="ECO:0000313" key="1">
    <source>
        <dbReference type="EMBL" id="KAK5869783.1"/>
    </source>
</evidence>
<gene>
    <name evidence="1" type="ORF">PBY51_024474</name>
</gene>
<reference evidence="1 2" key="2">
    <citation type="journal article" date="2023" name="Mol. Biol. Evol.">
        <title>Genomics of Secondarily Temperate Adaptation in the Only Non-Antarctic Icefish.</title>
        <authorList>
            <person name="Rivera-Colon A.G."/>
            <person name="Rayamajhi N."/>
            <person name="Minhas B.F."/>
            <person name="Madrigal G."/>
            <person name="Bilyk K.T."/>
            <person name="Yoon V."/>
            <person name="Hune M."/>
            <person name="Gregory S."/>
            <person name="Cheng C.H.C."/>
            <person name="Catchen J.M."/>
        </authorList>
    </citation>
    <scope>NUCLEOTIDE SEQUENCE [LARGE SCALE GENOMIC DNA]</scope>
    <source>
        <strain evidence="1">JMC-PN-2008</strain>
    </source>
</reference>
<keyword evidence="2" id="KW-1185">Reference proteome</keyword>
<organism evidence="1 2">
    <name type="scientific">Eleginops maclovinus</name>
    <name type="common">Patagonian blennie</name>
    <name type="synonym">Eleginus maclovinus</name>
    <dbReference type="NCBI Taxonomy" id="56733"/>
    <lineage>
        <taxon>Eukaryota</taxon>
        <taxon>Metazoa</taxon>
        <taxon>Chordata</taxon>
        <taxon>Craniata</taxon>
        <taxon>Vertebrata</taxon>
        <taxon>Euteleostomi</taxon>
        <taxon>Actinopterygii</taxon>
        <taxon>Neopterygii</taxon>
        <taxon>Teleostei</taxon>
        <taxon>Neoteleostei</taxon>
        <taxon>Acanthomorphata</taxon>
        <taxon>Eupercaria</taxon>
        <taxon>Perciformes</taxon>
        <taxon>Notothenioidei</taxon>
        <taxon>Eleginopidae</taxon>
        <taxon>Eleginops</taxon>
    </lineage>
</organism>
<name>A0AAN8AW46_ELEMC</name>
<dbReference type="EMBL" id="JAUZQC010000006">
    <property type="protein sequence ID" value="KAK5869783.1"/>
    <property type="molecule type" value="Genomic_DNA"/>
</dbReference>
<sequence length="126" mass="13827">MYSDLGSDWRKALRKTGGVNDDMLGVGVGQHGGAVRWFGYRADFESETHSAAELTDFTDASGLRERSCAPTDGSRLMWRMGKIHRAGISNVGKQQPCWPAGAFSEQGVDESGNQLWFCSPVLWSLN</sequence>
<dbReference type="Proteomes" id="UP001346869">
    <property type="component" value="Unassembled WGS sequence"/>
</dbReference>
<accession>A0AAN8AW46</accession>
<evidence type="ECO:0000313" key="2">
    <source>
        <dbReference type="Proteomes" id="UP001346869"/>
    </source>
</evidence>
<proteinExistence type="predicted"/>
<comment type="caution">
    <text evidence="1">The sequence shown here is derived from an EMBL/GenBank/DDBJ whole genome shotgun (WGS) entry which is preliminary data.</text>
</comment>